<evidence type="ECO:0000313" key="2">
    <source>
        <dbReference type="EMBL" id="OGM56398.1"/>
    </source>
</evidence>
<feature type="domain" description="N-acetyltransferase" evidence="1">
    <location>
        <begin position="8"/>
        <end position="151"/>
    </location>
</feature>
<dbReference type="STRING" id="1802513.A3E46_02510"/>
<dbReference type="InterPro" id="IPR000182">
    <property type="entry name" value="GNAT_dom"/>
</dbReference>
<gene>
    <name evidence="2" type="ORF">A3E46_02510</name>
</gene>
<dbReference type="PROSITE" id="PS51186">
    <property type="entry name" value="GNAT"/>
    <property type="match status" value="1"/>
</dbReference>
<dbReference type="EMBL" id="MGGZ01000034">
    <property type="protein sequence ID" value="OGM56398.1"/>
    <property type="molecule type" value="Genomic_DNA"/>
</dbReference>
<organism evidence="2 3">
    <name type="scientific">Candidatus Woesebacteria bacterium RIFCSPHIGHO2_12_FULL_46_16</name>
    <dbReference type="NCBI Taxonomy" id="1802513"/>
    <lineage>
        <taxon>Bacteria</taxon>
        <taxon>Candidatus Woeseibacteriota</taxon>
    </lineage>
</organism>
<dbReference type="Pfam" id="PF00583">
    <property type="entry name" value="Acetyltransf_1"/>
    <property type="match status" value="1"/>
</dbReference>
<dbReference type="Gene3D" id="3.40.630.30">
    <property type="match status" value="1"/>
</dbReference>
<evidence type="ECO:0000313" key="3">
    <source>
        <dbReference type="Proteomes" id="UP000178313"/>
    </source>
</evidence>
<dbReference type="AlphaFoldDB" id="A0A1F8AYU8"/>
<proteinExistence type="predicted"/>
<protein>
    <recommendedName>
        <fullName evidence="1">N-acetyltransferase domain-containing protein</fullName>
    </recommendedName>
</protein>
<dbReference type="Proteomes" id="UP000178313">
    <property type="component" value="Unassembled WGS sequence"/>
</dbReference>
<evidence type="ECO:0000259" key="1">
    <source>
        <dbReference type="PROSITE" id="PS51186"/>
    </source>
</evidence>
<accession>A0A1F8AYU8</accession>
<dbReference type="SUPFAM" id="SSF55729">
    <property type="entry name" value="Acyl-CoA N-acyltransferases (Nat)"/>
    <property type="match status" value="1"/>
</dbReference>
<dbReference type="GO" id="GO:0016747">
    <property type="term" value="F:acyltransferase activity, transferring groups other than amino-acyl groups"/>
    <property type="evidence" value="ECO:0007669"/>
    <property type="project" value="InterPro"/>
</dbReference>
<reference evidence="2 3" key="1">
    <citation type="journal article" date="2016" name="Nat. Commun.">
        <title>Thousands of microbial genomes shed light on interconnected biogeochemical processes in an aquifer system.</title>
        <authorList>
            <person name="Anantharaman K."/>
            <person name="Brown C.T."/>
            <person name="Hug L.A."/>
            <person name="Sharon I."/>
            <person name="Castelle C.J."/>
            <person name="Probst A.J."/>
            <person name="Thomas B.C."/>
            <person name="Singh A."/>
            <person name="Wilkins M.J."/>
            <person name="Karaoz U."/>
            <person name="Brodie E.L."/>
            <person name="Williams K.H."/>
            <person name="Hubbard S.S."/>
            <person name="Banfield J.F."/>
        </authorList>
    </citation>
    <scope>NUCLEOTIDE SEQUENCE [LARGE SCALE GENOMIC DNA]</scope>
</reference>
<comment type="caution">
    <text evidence="2">The sequence shown here is derived from an EMBL/GenBank/DDBJ whole genome shotgun (WGS) entry which is preliminary data.</text>
</comment>
<dbReference type="InterPro" id="IPR016181">
    <property type="entry name" value="Acyl_CoA_acyltransferase"/>
</dbReference>
<sequence>MSDKEKVIDFKKHEGFIEQYVDLRNSYAELLLTAPVNIPDTKEWLKRNDIEVRGILHDDILLGVVILYLNRGGEIAFFVKEKDQGVGSKLLKIAEKVANERELKSLWAWVLVGNFIAQRVFEKNGFLKEGISERQYKSVIKQGYTYKKYLNY</sequence>
<name>A0A1F8AYU8_9BACT</name>